<dbReference type="SUPFAM" id="SSF56112">
    <property type="entry name" value="Protein kinase-like (PK-like)"/>
    <property type="match status" value="1"/>
</dbReference>
<proteinExistence type="predicted"/>
<dbReference type="InterPro" id="IPR011009">
    <property type="entry name" value="Kinase-like_dom_sf"/>
</dbReference>
<dbReference type="AlphaFoldDB" id="A0AAN8YAY1"/>
<name>A0AAN8YAY1_SOLBU</name>
<comment type="caution">
    <text evidence="1">The sequence shown here is derived from an EMBL/GenBank/DDBJ whole genome shotgun (WGS) entry which is preliminary data.</text>
</comment>
<dbReference type="Gene3D" id="1.10.510.10">
    <property type="entry name" value="Transferase(Phosphotransferase) domain 1"/>
    <property type="match status" value="1"/>
</dbReference>
<evidence type="ECO:0000313" key="1">
    <source>
        <dbReference type="EMBL" id="KAK6786309.1"/>
    </source>
</evidence>
<evidence type="ECO:0000313" key="2">
    <source>
        <dbReference type="Proteomes" id="UP001371456"/>
    </source>
</evidence>
<gene>
    <name evidence="1" type="ORF">RDI58_014834</name>
</gene>
<sequence>MRLLEPLNLLSNAMMERAEFGWKERMKVATDYALLLKTLRREQFDLSCNGSEDIIIIDKEYNIKLVDFSLYAFPQTLGIHYSATISDNTFIEKIYAFGLGVLLLELITKKERAWKSESSKLLYFKHESKLHC</sequence>
<organism evidence="1 2">
    <name type="scientific">Solanum bulbocastanum</name>
    <name type="common">Wild potato</name>
    <dbReference type="NCBI Taxonomy" id="147425"/>
    <lineage>
        <taxon>Eukaryota</taxon>
        <taxon>Viridiplantae</taxon>
        <taxon>Streptophyta</taxon>
        <taxon>Embryophyta</taxon>
        <taxon>Tracheophyta</taxon>
        <taxon>Spermatophyta</taxon>
        <taxon>Magnoliopsida</taxon>
        <taxon>eudicotyledons</taxon>
        <taxon>Gunneridae</taxon>
        <taxon>Pentapetalae</taxon>
        <taxon>asterids</taxon>
        <taxon>lamiids</taxon>
        <taxon>Solanales</taxon>
        <taxon>Solanaceae</taxon>
        <taxon>Solanoideae</taxon>
        <taxon>Solaneae</taxon>
        <taxon>Solanum</taxon>
    </lineage>
</organism>
<protein>
    <recommendedName>
        <fullName evidence="3">Protein kinase domain-containing protein</fullName>
    </recommendedName>
</protein>
<dbReference type="Proteomes" id="UP001371456">
    <property type="component" value="Unassembled WGS sequence"/>
</dbReference>
<reference evidence="1 2" key="1">
    <citation type="submission" date="2024-02" db="EMBL/GenBank/DDBJ databases">
        <title>de novo genome assembly of Solanum bulbocastanum strain 11H21.</title>
        <authorList>
            <person name="Hosaka A.J."/>
        </authorList>
    </citation>
    <scope>NUCLEOTIDE SEQUENCE [LARGE SCALE GENOMIC DNA]</scope>
    <source>
        <tissue evidence="1">Young leaves</tissue>
    </source>
</reference>
<dbReference type="EMBL" id="JBANQN010000006">
    <property type="protein sequence ID" value="KAK6786309.1"/>
    <property type="molecule type" value="Genomic_DNA"/>
</dbReference>
<keyword evidence="2" id="KW-1185">Reference proteome</keyword>
<accession>A0AAN8YAY1</accession>
<evidence type="ECO:0008006" key="3">
    <source>
        <dbReference type="Google" id="ProtNLM"/>
    </source>
</evidence>